<protein>
    <submittedName>
        <fullName evidence="2">Uncharacterized protein</fullName>
    </submittedName>
</protein>
<sequence length="75" mass="8547">MKISTKRVIQIGGLGILLLFLGVTWFYPYSFFSLKKSVTYEPYVVAVKGYKNMVNKIKQTVEPTDKIQTNNVKGN</sequence>
<keyword evidence="1" id="KW-1133">Transmembrane helix</keyword>
<name>A0A8J3AD17_9BACI</name>
<comment type="caution">
    <text evidence="2">The sequence shown here is derived from an EMBL/GenBank/DDBJ whole genome shotgun (WGS) entry which is preliminary data.</text>
</comment>
<evidence type="ECO:0000313" key="3">
    <source>
        <dbReference type="Proteomes" id="UP000626244"/>
    </source>
</evidence>
<proteinExistence type="predicted"/>
<dbReference type="Proteomes" id="UP000626244">
    <property type="component" value="Unassembled WGS sequence"/>
</dbReference>
<dbReference type="OrthoDB" id="2967968at2"/>
<keyword evidence="1" id="KW-0812">Transmembrane</keyword>
<dbReference type="RefSeq" id="WP_087999177.1">
    <property type="nucleotide sequence ID" value="NZ_BMHB01000001.1"/>
</dbReference>
<feature type="transmembrane region" description="Helical" evidence="1">
    <location>
        <begin position="7"/>
        <end position="27"/>
    </location>
</feature>
<dbReference type="EMBL" id="BMHB01000001">
    <property type="protein sequence ID" value="GGI11763.1"/>
    <property type="molecule type" value="Genomic_DNA"/>
</dbReference>
<dbReference type="AlphaFoldDB" id="A0A8J3AD17"/>
<accession>A0A8J3AD17</accession>
<reference evidence="3" key="1">
    <citation type="journal article" date="2019" name="Int. J. Syst. Evol. Microbiol.">
        <title>The Global Catalogue of Microorganisms (GCM) 10K type strain sequencing project: providing services to taxonomists for standard genome sequencing and annotation.</title>
        <authorList>
            <consortium name="The Broad Institute Genomics Platform"/>
            <consortium name="The Broad Institute Genome Sequencing Center for Infectious Disease"/>
            <person name="Wu L."/>
            <person name="Ma J."/>
        </authorList>
    </citation>
    <scope>NUCLEOTIDE SEQUENCE [LARGE SCALE GENOMIC DNA]</scope>
    <source>
        <strain evidence="3">CGMCC 1.14993</strain>
    </source>
</reference>
<keyword evidence="3" id="KW-1185">Reference proteome</keyword>
<gene>
    <name evidence="2" type="ORF">GCM10007380_09470</name>
</gene>
<evidence type="ECO:0000256" key="1">
    <source>
        <dbReference type="SAM" id="Phobius"/>
    </source>
</evidence>
<organism evidence="2 3">
    <name type="scientific">Gottfriedia solisilvae</name>
    <dbReference type="NCBI Taxonomy" id="1516104"/>
    <lineage>
        <taxon>Bacteria</taxon>
        <taxon>Bacillati</taxon>
        <taxon>Bacillota</taxon>
        <taxon>Bacilli</taxon>
        <taxon>Bacillales</taxon>
        <taxon>Bacillaceae</taxon>
        <taxon>Gottfriedia</taxon>
    </lineage>
</organism>
<evidence type="ECO:0000313" key="2">
    <source>
        <dbReference type="EMBL" id="GGI11763.1"/>
    </source>
</evidence>
<keyword evidence="1" id="KW-0472">Membrane</keyword>